<gene>
    <name evidence="2" type="ORF">A2826_00230</name>
</gene>
<name>A0A1F5NTE0_9BACT</name>
<feature type="transmembrane region" description="Helical" evidence="1">
    <location>
        <begin position="38"/>
        <end position="57"/>
    </location>
</feature>
<evidence type="ECO:0000313" key="3">
    <source>
        <dbReference type="Proteomes" id="UP000177912"/>
    </source>
</evidence>
<reference evidence="2 3" key="1">
    <citation type="journal article" date="2016" name="Nat. Commun.">
        <title>Thousands of microbial genomes shed light on interconnected biogeochemical processes in an aquifer system.</title>
        <authorList>
            <person name="Anantharaman K."/>
            <person name="Brown C.T."/>
            <person name="Hug L.A."/>
            <person name="Sharon I."/>
            <person name="Castelle C.J."/>
            <person name="Probst A.J."/>
            <person name="Thomas B.C."/>
            <person name="Singh A."/>
            <person name="Wilkins M.J."/>
            <person name="Karaoz U."/>
            <person name="Brodie E.L."/>
            <person name="Williams K.H."/>
            <person name="Hubbard S.S."/>
            <person name="Banfield J.F."/>
        </authorList>
    </citation>
    <scope>NUCLEOTIDE SEQUENCE [LARGE SCALE GENOMIC DNA]</scope>
</reference>
<feature type="transmembrane region" description="Helical" evidence="1">
    <location>
        <begin position="98"/>
        <end position="122"/>
    </location>
</feature>
<comment type="caution">
    <text evidence="2">The sequence shown here is derived from an EMBL/GenBank/DDBJ whole genome shotgun (WGS) entry which is preliminary data.</text>
</comment>
<evidence type="ECO:0000256" key="1">
    <source>
        <dbReference type="SAM" id="Phobius"/>
    </source>
</evidence>
<keyword evidence="1" id="KW-1133">Transmembrane helix</keyword>
<proteinExistence type="predicted"/>
<feature type="transmembrane region" description="Helical" evidence="1">
    <location>
        <begin position="69"/>
        <end position="86"/>
    </location>
</feature>
<dbReference type="Proteomes" id="UP000177912">
    <property type="component" value="Unassembled WGS sequence"/>
</dbReference>
<evidence type="ECO:0000313" key="2">
    <source>
        <dbReference type="EMBL" id="OGE80939.1"/>
    </source>
</evidence>
<dbReference type="AlphaFoldDB" id="A0A1F5NTE0"/>
<keyword evidence="1" id="KW-0812">Transmembrane</keyword>
<dbReference type="STRING" id="1817822.A2826_00230"/>
<protein>
    <submittedName>
        <fullName evidence="2">Uncharacterized protein</fullName>
    </submittedName>
</protein>
<organism evidence="2 3">
    <name type="scientific">Candidatus Doudnabacteria bacterium RIFCSPHIGHO2_01_FULL_43_23</name>
    <dbReference type="NCBI Taxonomy" id="1817822"/>
    <lineage>
        <taxon>Bacteria</taxon>
        <taxon>Candidatus Doudnaibacteriota</taxon>
    </lineage>
</organism>
<sequence>MTRVAVRVLTFLSAIALVALAWILLAPSSDLDLHSSTVLLNGVFWFWGSAGVLIHSFQCARGTDSAFSHKELFLIGIVAAGVAFMPGEPEHSNSTMRILISTSAFSGWVIGAFVGELLAVFVKDRFFQKRVRN</sequence>
<keyword evidence="1" id="KW-0472">Membrane</keyword>
<dbReference type="EMBL" id="MFEI01000015">
    <property type="protein sequence ID" value="OGE80939.1"/>
    <property type="molecule type" value="Genomic_DNA"/>
</dbReference>
<accession>A0A1F5NTE0</accession>